<evidence type="ECO:0000256" key="6">
    <source>
        <dbReference type="ARBA" id="ARBA00023237"/>
    </source>
</evidence>
<evidence type="ECO:0000256" key="7">
    <source>
        <dbReference type="RuleBase" id="RU003357"/>
    </source>
</evidence>
<evidence type="ECO:0000313" key="11">
    <source>
        <dbReference type="Proteomes" id="UP000192796"/>
    </source>
</evidence>
<protein>
    <recommendedName>
        <fullName evidence="9">Secretin/TonB short N-terminal domain-containing protein</fullName>
    </recommendedName>
</protein>
<sequence>MMKLRLFIFSGLLSLICAQLGAQVLQKKLTATFKKEPLNVRLKAIEGQTGVTIAFDENQVTQKMAPAHDFVNASLQEVLQQALKNSPLEYKEVNGTVVIMAKTHAATTTPLQKGNVVVSGKIIDQESGEAVSGATVQLNNSSVITDIEGSFSLKVPAGVYQAAITSVGYLAKKITGIELGKEEVFTLNLTLTREGANLKQVTVTATARKEGVAALYTRQQNSAAMTNGISAEQISRTPDKNVGEIMKRVSGVATVDNRYLVVRGLSERYNQAVLDGQVMPSTELNRKNFSFDIVPATIVENITVTKTLTPDRSAEFGGGIVEVNTIDVPTQNFLSLSAGTSYNDKTTNKTFLSLPLEGREYAGKLSKSRTLFGTLDWKSPKEIFDYYDANNKNHTLISNNWGITSFNAQPAQNYQLSVGRVFKLPNSDQKLGIIALANYRNTLQTQDINTGRDGWLGDPEPLAGASGKRYGFTTNISGLVGVGFRNKNTRVKASSLYLRTLDQQLLLVDHGSNQDGNWGANDVTYQTTMLQNQLVVERSIGHKGVKLNATGSYLYMNRLRPDNHFMIHTAIVDSNMKNDVNLTGAGTRFWTRALEKNYSWDASVSVPFLIKQNSQIFKGGYSGWSKDRLFYTLFGNDVANTNFNGVTYLVPLRSIYTDEYNASFDFQRRFFDAYHKTASLHAVYAMLDNKWGIHWRLVWGVRAEYYDLNKVNNQIDSLQSRNPGMDFSALRNREKSLNLFPSVNLTYHLTSQMNLRLSYVKSIIRPDLRELVNFAQYDYELGGAYHGNLVHSTLIDHYDLRYEWFPAAGDILSASLFYKKLRYPMAIYQMYGNADYQLMNDKDAKNYGIELEARKSFAFTGLPVLRNITLYGNFTYLDARVRQMAADATTDPDNPNRLIITETIYRTEKRPQSGASNYMYNAGFYYNSKLVSLSLVYNSVTNRMFRPAGPGHQNESLYEQPLKSLDAQLAVHFLHRQAEVKINLANLLNSYSVIYQNRFNDNDDDLLSSKKDPSKKEAQYQSGKDLVNYKVAPGRTYSVTLSYTFK</sequence>
<dbReference type="InterPro" id="IPR036942">
    <property type="entry name" value="Beta-barrel_TonB_sf"/>
</dbReference>
<evidence type="ECO:0000256" key="2">
    <source>
        <dbReference type="ARBA" id="ARBA00022448"/>
    </source>
</evidence>
<keyword evidence="8" id="KW-0732">Signal</keyword>
<evidence type="ECO:0000256" key="8">
    <source>
        <dbReference type="SAM" id="SignalP"/>
    </source>
</evidence>
<dbReference type="STRING" id="1703345.A3860_08270"/>
<evidence type="ECO:0000259" key="9">
    <source>
        <dbReference type="SMART" id="SM00965"/>
    </source>
</evidence>
<keyword evidence="7" id="KW-0798">TonB box</keyword>
<keyword evidence="3" id="KW-0406">Ion transport</keyword>
<dbReference type="AlphaFoldDB" id="A0A1V9FHD7"/>
<keyword evidence="5 7" id="KW-0472">Membrane</keyword>
<dbReference type="InterPro" id="IPR000531">
    <property type="entry name" value="Beta-barrel_TonB"/>
</dbReference>
<proteinExistence type="inferred from homology"/>
<comment type="similarity">
    <text evidence="7">Belongs to the TonB-dependent receptor family.</text>
</comment>
<dbReference type="Gene3D" id="2.40.170.20">
    <property type="entry name" value="TonB-dependent receptor, beta-barrel domain"/>
    <property type="match status" value="1"/>
</dbReference>
<feature type="signal peptide" evidence="8">
    <location>
        <begin position="1"/>
        <end position="22"/>
    </location>
</feature>
<feature type="chain" id="PRO_5012415731" description="Secretin/TonB short N-terminal domain-containing protein" evidence="8">
    <location>
        <begin position="23"/>
        <end position="1046"/>
    </location>
</feature>
<feature type="domain" description="Secretin/TonB short N-terminal" evidence="9">
    <location>
        <begin position="51"/>
        <end position="102"/>
    </location>
</feature>
<dbReference type="InterPro" id="IPR012910">
    <property type="entry name" value="Plug_dom"/>
</dbReference>
<comment type="subcellular location">
    <subcellularLocation>
        <location evidence="1 7">Cell outer membrane</location>
    </subcellularLocation>
</comment>
<gene>
    <name evidence="10" type="ORF">A3860_08270</name>
</gene>
<keyword evidence="4" id="KW-0408">Iron</keyword>
<name>A0A1V9FHD7_9BACT</name>
<reference evidence="10 11" key="1">
    <citation type="submission" date="2016-03" db="EMBL/GenBank/DDBJ databases">
        <title>Niastella vici sp. nov., isolated from farmland soil.</title>
        <authorList>
            <person name="Chen L."/>
            <person name="Wang D."/>
            <person name="Yang S."/>
            <person name="Wang G."/>
        </authorList>
    </citation>
    <scope>NUCLEOTIDE SEQUENCE [LARGE SCALE GENOMIC DNA]</scope>
    <source>
        <strain evidence="10 11">DJ57</strain>
    </source>
</reference>
<dbReference type="Pfam" id="PF13620">
    <property type="entry name" value="CarboxypepD_reg"/>
    <property type="match status" value="1"/>
</dbReference>
<dbReference type="SUPFAM" id="SSF56935">
    <property type="entry name" value="Porins"/>
    <property type="match status" value="1"/>
</dbReference>
<comment type="caution">
    <text evidence="10">The sequence shown here is derived from an EMBL/GenBank/DDBJ whole genome shotgun (WGS) entry which is preliminary data.</text>
</comment>
<evidence type="ECO:0000256" key="1">
    <source>
        <dbReference type="ARBA" id="ARBA00004442"/>
    </source>
</evidence>
<dbReference type="EMBL" id="LVYD01000113">
    <property type="protein sequence ID" value="OQP57616.1"/>
    <property type="molecule type" value="Genomic_DNA"/>
</dbReference>
<dbReference type="Pfam" id="PF07715">
    <property type="entry name" value="Plug"/>
    <property type="match status" value="1"/>
</dbReference>
<keyword evidence="3" id="KW-0410">Iron transport</keyword>
<dbReference type="RefSeq" id="WP_081155517.1">
    <property type="nucleotide sequence ID" value="NZ_LVYD01000113.1"/>
</dbReference>
<dbReference type="SUPFAM" id="SSF49464">
    <property type="entry name" value="Carboxypeptidase regulatory domain-like"/>
    <property type="match status" value="1"/>
</dbReference>
<keyword evidence="11" id="KW-1185">Reference proteome</keyword>
<evidence type="ECO:0000256" key="3">
    <source>
        <dbReference type="ARBA" id="ARBA00022496"/>
    </source>
</evidence>
<dbReference type="Proteomes" id="UP000192796">
    <property type="component" value="Unassembled WGS sequence"/>
</dbReference>
<dbReference type="InterPro" id="IPR011662">
    <property type="entry name" value="Secretin/TonB_short_N"/>
</dbReference>
<evidence type="ECO:0000256" key="5">
    <source>
        <dbReference type="ARBA" id="ARBA00023136"/>
    </source>
</evidence>
<dbReference type="SMART" id="SM00965">
    <property type="entry name" value="STN"/>
    <property type="match status" value="1"/>
</dbReference>
<organism evidence="10 11">
    <name type="scientific">Niastella vici</name>
    <dbReference type="NCBI Taxonomy" id="1703345"/>
    <lineage>
        <taxon>Bacteria</taxon>
        <taxon>Pseudomonadati</taxon>
        <taxon>Bacteroidota</taxon>
        <taxon>Chitinophagia</taxon>
        <taxon>Chitinophagales</taxon>
        <taxon>Chitinophagaceae</taxon>
        <taxon>Niastella</taxon>
    </lineage>
</organism>
<dbReference type="GO" id="GO:0006826">
    <property type="term" value="P:iron ion transport"/>
    <property type="evidence" value="ECO:0007669"/>
    <property type="project" value="UniProtKB-KW"/>
</dbReference>
<dbReference type="Gene3D" id="3.55.50.30">
    <property type="match status" value="1"/>
</dbReference>
<evidence type="ECO:0000256" key="4">
    <source>
        <dbReference type="ARBA" id="ARBA00023004"/>
    </source>
</evidence>
<dbReference type="Gene3D" id="2.60.40.1120">
    <property type="entry name" value="Carboxypeptidase-like, regulatory domain"/>
    <property type="match status" value="1"/>
</dbReference>
<dbReference type="OrthoDB" id="9768470at2"/>
<dbReference type="PANTHER" id="PTHR40980:SF4">
    <property type="entry name" value="TONB-DEPENDENT RECEPTOR-LIKE BETA-BARREL DOMAIN-CONTAINING PROTEIN"/>
    <property type="match status" value="1"/>
</dbReference>
<keyword evidence="2" id="KW-0813">Transport</keyword>
<dbReference type="Pfam" id="PF00593">
    <property type="entry name" value="TonB_dep_Rec_b-barrel"/>
    <property type="match status" value="1"/>
</dbReference>
<accession>A0A1V9FHD7</accession>
<dbReference type="Pfam" id="PF07660">
    <property type="entry name" value="STN"/>
    <property type="match status" value="1"/>
</dbReference>
<evidence type="ECO:0000313" key="10">
    <source>
        <dbReference type="EMBL" id="OQP57616.1"/>
    </source>
</evidence>
<dbReference type="GO" id="GO:0009279">
    <property type="term" value="C:cell outer membrane"/>
    <property type="evidence" value="ECO:0007669"/>
    <property type="project" value="UniProtKB-SubCell"/>
</dbReference>
<dbReference type="PANTHER" id="PTHR40980">
    <property type="entry name" value="PLUG DOMAIN-CONTAINING PROTEIN"/>
    <property type="match status" value="1"/>
</dbReference>
<dbReference type="InterPro" id="IPR008969">
    <property type="entry name" value="CarboxyPept-like_regulatory"/>
</dbReference>
<dbReference type="Gene3D" id="2.170.130.10">
    <property type="entry name" value="TonB-dependent receptor, plug domain"/>
    <property type="match status" value="1"/>
</dbReference>
<dbReference type="InterPro" id="IPR037066">
    <property type="entry name" value="Plug_dom_sf"/>
</dbReference>
<keyword evidence="6" id="KW-0998">Cell outer membrane</keyword>